<organism evidence="1 2">
    <name type="scientific">Leptospira koniambonensis</name>
    <dbReference type="NCBI Taxonomy" id="2484950"/>
    <lineage>
        <taxon>Bacteria</taxon>
        <taxon>Pseudomonadati</taxon>
        <taxon>Spirochaetota</taxon>
        <taxon>Spirochaetia</taxon>
        <taxon>Leptospirales</taxon>
        <taxon>Leptospiraceae</taxon>
        <taxon>Leptospira</taxon>
    </lineage>
</organism>
<dbReference type="EMBL" id="RQFY01000001">
    <property type="protein sequence ID" value="TGL36599.1"/>
    <property type="molecule type" value="Genomic_DNA"/>
</dbReference>
<dbReference type="Proteomes" id="UP000297871">
    <property type="component" value="Unassembled WGS sequence"/>
</dbReference>
<evidence type="ECO:0000313" key="1">
    <source>
        <dbReference type="EMBL" id="TGL36599.1"/>
    </source>
</evidence>
<dbReference type="OrthoDB" id="318712at2"/>
<proteinExistence type="predicted"/>
<protein>
    <submittedName>
        <fullName evidence="1">Uncharacterized protein</fullName>
    </submittedName>
</protein>
<evidence type="ECO:0000313" key="2">
    <source>
        <dbReference type="Proteomes" id="UP000297871"/>
    </source>
</evidence>
<comment type="caution">
    <text evidence="1">The sequence shown here is derived from an EMBL/GenBank/DDBJ whole genome shotgun (WGS) entry which is preliminary data.</text>
</comment>
<dbReference type="RefSeq" id="WP_135613543.1">
    <property type="nucleotide sequence ID" value="NZ_RQFY01000001.1"/>
</dbReference>
<gene>
    <name evidence="1" type="ORF">EHQ52_01605</name>
</gene>
<dbReference type="AlphaFoldDB" id="A0A4R9JC61"/>
<name>A0A4R9JC61_9LEPT</name>
<sequence>MSEKFFSPLTIEIPTIFSGIDFGSVERTNELRIFSDDLNSRILGLCEFLPRELRSDAKNWIRSYAKEGENFIDLFYIPVWSFLFRLGDKYRDIITPRILELSKFAHSISLFLHLWDDHLCDNQLKTDILKLQLRTQAWNSFGEGARKIANLFHIDESKIQEELFEYLVWMDPADDPIDFKEYSSIFTKQISIWTIVPKLWERALVDQDGIVKGSLSTFIQKFSMAWRYMDDLQDIHLDLMSRKKNSVWFLLDSEQKDLWIKCEKISIRKNELDLPSWEILQIDIKNSGAFSRLVDLIHSLLRDCIQICEQNHWEEMKVEIVQCSNLQGLKS</sequence>
<keyword evidence="2" id="KW-1185">Reference proteome</keyword>
<reference evidence="1" key="1">
    <citation type="journal article" date="2019" name="PLoS Negl. Trop. Dis.">
        <title>Revisiting the worldwide diversity of Leptospira species in the environment.</title>
        <authorList>
            <person name="Vincent A.T."/>
            <person name="Schiettekatte O."/>
            <person name="Bourhy P."/>
            <person name="Veyrier F.J."/>
            <person name="Picardeau M."/>
        </authorList>
    </citation>
    <scope>NUCLEOTIDE SEQUENCE [LARGE SCALE GENOMIC DNA]</scope>
    <source>
        <strain evidence="1">201800265</strain>
    </source>
</reference>
<accession>A0A4R9JC61</accession>